<dbReference type="RefSeq" id="WP_176129900.1">
    <property type="nucleotide sequence ID" value="NZ_CADDZZ010000003.1"/>
</dbReference>
<protein>
    <submittedName>
        <fullName evidence="2">Uncharacterized protein</fullName>
    </submittedName>
</protein>
<evidence type="ECO:0000313" key="2">
    <source>
        <dbReference type="EMBL" id="MBH9697789.1"/>
    </source>
</evidence>
<reference evidence="2" key="1">
    <citation type="submission" date="2020-12" db="EMBL/GenBank/DDBJ databases">
        <title>Burkholderia cepacia complex in Mexico.</title>
        <authorList>
            <person name="Estrada P."/>
        </authorList>
    </citation>
    <scope>NUCLEOTIDE SEQUENCE</scope>
    <source>
        <strain evidence="2">871</strain>
    </source>
</reference>
<dbReference type="Proteomes" id="UP000645612">
    <property type="component" value="Unassembled WGS sequence"/>
</dbReference>
<comment type="caution">
    <text evidence="2">The sequence shown here is derived from an EMBL/GenBank/DDBJ whole genome shotgun (WGS) entry which is preliminary data.</text>
</comment>
<sequence length="110" mass="12172">MYRVREAGQLEPITALSRTFPDGISEQSGVVTSSARAMPASKAGDDETGPRSTCRKRPSGSTGRHCRLLERPVQPLAKYANLFAEHQRGRIALSECERPYQEHNFASKIV</sequence>
<name>A0A8I1AMZ7_BURCE</name>
<dbReference type="AlphaFoldDB" id="A0A8I1AMZ7"/>
<feature type="compositionally biased region" description="Polar residues" evidence="1">
    <location>
        <begin position="25"/>
        <end position="35"/>
    </location>
</feature>
<gene>
    <name evidence="2" type="ORF">JAO13_15240</name>
</gene>
<organism evidence="2 3">
    <name type="scientific">Burkholderia cepacia</name>
    <name type="common">Pseudomonas cepacia</name>
    <dbReference type="NCBI Taxonomy" id="292"/>
    <lineage>
        <taxon>Bacteria</taxon>
        <taxon>Pseudomonadati</taxon>
        <taxon>Pseudomonadota</taxon>
        <taxon>Betaproteobacteria</taxon>
        <taxon>Burkholderiales</taxon>
        <taxon>Burkholderiaceae</taxon>
        <taxon>Burkholderia</taxon>
        <taxon>Burkholderia cepacia complex</taxon>
    </lineage>
</organism>
<evidence type="ECO:0000256" key="1">
    <source>
        <dbReference type="SAM" id="MobiDB-lite"/>
    </source>
</evidence>
<evidence type="ECO:0000313" key="3">
    <source>
        <dbReference type="Proteomes" id="UP000645612"/>
    </source>
</evidence>
<proteinExistence type="predicted"/>
<dbReference type="EMBL" id="JAEDXG010000013">
    <property type="protein sequence ID" value="MBH9697789.1"/>
    <property type="molecule type" value="Genomic_DNA"/>
</dbReference>
<feature type="region of interest" description="Disordered" evidence="1">
    <location>
        <begin position="21"/>
        <end position="67"/>
    </location>
</feature>
<accession>A0A8I1AMZ7</accession>